<keyword evidence="1" id="KW-0328">Glycosyltransferase</keyword>
<dbReference type="EC" id="2.4.1.289" evidence="1"/>
<sequence>MSNPAADVVVVTYFPGDTITSFLQSVVGADAVASVTIVDNATGDEAAERAAAEAEVAFVRAARNGGYGAGANLGAAHGSADWILISNADIVVGPGAIASLVAVGESDPSIGAVGPRVCEIDGTTYPSARPLPTLVLGAGHALFGKVWPSNPWSKRYRIVLDPHGGEVEAGWLSGSCLLVRRAAWDAVGGFDEGYFMFFEDVELGRGLDRAGYRRVWTPAASVTHLGGHSYRSDPAPMLEAHHASARRYVHRVYPRWWQAPVRAAVAAGLEMRQRAEVAAARKRLATRAD</sequence>
<evidence type="ECO:0000313" key="2">
    <source>
        <dbReference type="Proteomes" id="UP000547973"/>
    </source>
</evidence>
<evidence type="ECO:0000313" key="1">
    <source>
        <dbReference type="EMBL" id="NYI40019.1"/>
    </source>
</evidence>
<dbReference type="InterPro" id="IPR029044">
    <property type="entry name" value="Nucleotide-diphossugar_trans"/>
</dbReference>
<gene>
    <name evidence="1" type="ORF">BKA03_000138</name>
</gene>
<dbReference type="EMBL" id="JACBZO010000001">
    <property type="protein sequence ID" value="NYI40019.1"/>
    <property type="molecule type" value="Genomic_DNA"/>
</dbReference>
<keyword evidence="2" id="KW-1185">Reference proteome</keyword>
<dbReference type="SUPFAM" id="SSF53448">
    <property type="entry name" value="Nucleotide-diphospho-sugar transferases"/>
    <property type="match status" value="1"/>
</dbReference>
<keyword evidence="1" id="KW-0808">Transferase</keyword>
<comment type="caution">
    <text evidence="1">The sequence shown here is derived from an EMBL/GenBank/DDBJ whole genome shotgun (WGS) entry which is preliminary data.</text>
</comment>
<dbReference type="PANTHER" id="PTHR43179">
    <property type="entry name" value="RHAMNOSYLTRANSFERASE WBBL"/>
    <property type="match status" value="1"/>
</dbReference>
<dbReference type="Proteomes" id="UP000547973">
    <property type="component" value="Unassembled WGS sequence"/>
</dbReference>
<organism evidence="1 2">
    <name type="scientific">Demequina lutea</name>
    <dbReference type="NCBI Taxonomy" id="431489"/>
    <lineage>
        <taxon>Bacteria</taxon>
        <taxon>Bacillati</taxon>
        <taxon>Actinomycetota</taxon>
        <taxon>Actinomycetes</taxon>
        <taxon>Micrococcales</taxon>
        <taxon>Demequinaceae</taxon>
        <taxon>Demequina</taxon>
    </lineage>
</organism>
<dbReference type="CDD" id="cd04186">
    <property type="entry name" value="GT_2_like_c"/>
    <property type="match status" value="1"/>
</dbReference>
<protein>
    <submittedName>
        <fullName evidence="1">N-acetylglucosaminyl-diphospho-decaprenol L-rhamnosyltransferase</fullName>
        <ecNumber evidence="1">2.4.1.289</ecNumber>
    </submittedName>
</protein>
<name>A0A7Z0CGS1_9MICO</name>
<dbReference type="GO" id="GO:0102096">
    <property type="term" value="F:decaprenyl-N-acetyl-alpha-D-glucosaminyl-pyrophosphate:dTDP-alpha-L-rhamnose rhamnosyltransferase activity"/>
    <property type="evidence" value="ECO:0007669"/>
    <property type="project" value="UniProtKB-EC"/>
</dbReference>
<dbReference type="Gene3D" id="3.90.550.10">
    <property type="entry name" value="Spore Coat Polysaccharide Biosynthesis Protein SpsA, Chain A"/>
    <property type="match status" value="1"/>
</dbReference>
<reference evidence="1 2" key="1">
    <citation type="submission" date="2020-07" db="EMBL/GenBank/DDBJ databases">
        <title>Sequencing the genomes of 1000 actinobacteria strains.</title>
        <authorList>
            <person name="Klenk H.-P."/>
        </authorList>
    </citation>
    <scope>NUCLEOTIDE SEQUENCE [LARGE SCALE GENOMIC DNA]</scope>
    <source>
        <strain evidence="1 2">DSM 19970</strain>
    </source>
</reference>
<accession>A0A7Z0CGS1</accession>
<dbReference type="OrthoDB" id="9771846at2"/>
<dbReference type="Pfam" id="PF13641">
    <property type="entry name" value="Glyco_tranf_2_3"/>
    <property type="match status" value="1"/>
</dbReference>
<proteinExistence type="predicted"/>
<dbReference type="RefSeq" id="WP_062075435.1">
    <property type="nucleotide sequence ID" value="NZ_BBRC01000008.1"/>
</dbReference>
<dbReference type="PANTHER" id="PTHR43179:SF7">
    <property type="entry name" value="RHAMNOSYLTRANSFERASE WBBL"/>
    <property type="match status" value="1"/>
</dbReference>
<dbReference type="AlphaFoldDB" id="A0A7Z0CGS1"/>